<protein>
    <recommendedName>
        <fullName evidence="4">DUF2269 domain-containing protein</fullName>
    </recommendedName>
</protein>
<dbReference type="EMBL" id="MFEL01000008">
    <property type="protein sequence ID" value="OGE81505.1"/>
    <property type="molecule type" value="Genomic_DNA"/>
</dbReference>
<feature type="transmembrane region" description="Helical" evidence="1">
    <location>
        <begin position="6"/>
        <end position="33"/>
    </location>
</feature>
<keyword evidence="1" id="KW-0472">Membrane</keyword>
<feature type="transmembrane region" description="Helical" evidence="1">
    <location>
        <begin position="156"/>
        <end position="173"/>
    </location>
</feature>
<dbReference type="AlphaFoldDB" id="A0A1F5NV16"/>
<dbReference type="STRING" id="1817825.A2720_03120"/>
<gene>
    <name evidence="2" type="ORF">A2720_03120</name>
</gene>
<evidence type="ECO:0000313" key="2">
    <source>
        <dbReference type="EMBL" id="OGE81505.1"/>
    </source>
</evidence>
<feature type="transmembrane region" description="Helical" evidence="1">
    <location>
        <begin position="54"/>
        <end position="75"/>
    </location>
</feature>
<name>A0A1F5NV16_9BACT</name>
<evidence type="ECO:0008006" key="4">
    <source>
        <dbReference type="Google" id="ProtNLM"/>
    </source>
</evidence>
<keyword evidence="1" id="KW-0812">Transmembrane</keyword>
<evidence type="ECO:0000313" key="3">
    <source>
        <dbReference type="Proteomes" id="UP000178892"/>
    </source>
</evidence>
<evidence type="ECO:0000256" key="1">
    <source>
        <dbReference type="SAM" id="Phobius"/>
    </source>
</evidence>
<feature type="transmembrane region" description="Helical" evidence="1">
    <location>
        <begin position="121"/>
        <end position="141"/>
    </location>
</feature>
<organism evidence="2 3">
    <name type="scientific">Candidatus Doudnabacteria bacterium RIFCSPHIGHO2_01_FULL_46_24</name>
    <dbReference type="NCBI Taxonomy" id="1817825"/>
    <lineage>
        <taxon>Bacteria</taxon>
        <taxon>Candidatus Doudnaibacteriota</taxon>
    </lineage>
</organism>
<dbReference type="Proteomes" id="UP000178892">
    <property type="component" value="Unassembled WGS sequence"/>
</dbReference>
<feature type="transmembrane region" description="Helical" evidence="1">
    <location>
        <begin position="81"/>
        <end position="100"/>
    </location>
</feature>
<comment type="caution">
    <text evidence="2">The sequence shown here is derived from an EMBL/GenBank/DDBJ whole genome shotgun (WGS) entry which is preliminary data.</text>
</comment>
<sequence length="182" mass="20774">MDSFVFYAFLFVHLVSLVTGFGAVIVIDTFGLLWVLKKRDLTAVNQVADVTQKLIWIGWFGLVFSGIGLITIKGYMDNLTWIKLFFVLMLGINGIYLHLLKKSLVGAQASNIVSPIYKFRIGFASFISQLGWWGALTIGFVHRHWRHEINWPQTPAIWMSGIITFLIIIYVIGQWRYGTKSI</sequence>
<proteinExistence type="predicted"/>
<accession>A0A1F5NV16</accession>
<keyword evidence="1" id="KW-1133">Transmembrane helix</keyword>
<reference evidence="2 3" key="1">
    <citation type="journal article" date="2016" name="Nat. Commun.">
        <title>Thousands of microbial genomes shed light on interconnected biogeochemical processes in an aquifer system.</title>
        <authorList>
            <person name="Anantharaman K."/>
            <person name="Brown C.T."/>
            <person name="Hug L.A."/>
            <person name="Sharon I."/>
            <person name="Castelle C.J."/>
            <person name="Probst A.J."/>
            <person name="Thomas B.C."/>
            <person name="Singh A."/>
            <person name="Wilkins M.J."/>
            <person name="Karaoz U."/>
            <person name="Brodie E.L."/>
            <person name="Williams K.H."/>
            <person name="Hubbard S.S."/>
            <person name="Banfield J.F."/>
        </authorList>
    </citation>
    <scope>NUCLEOTIDE SEQUENCE [LARGE SCALE GENOMIC DNA]</scope>
</reference>